<dbReference type="InterPro" id="IPR000515">
    <property type="entry name" value="MetI-like"/>
</dbReference>
<feature type="transmembrane region" description="Helical" evidence="8">
    <location>
        <begin position="235"/>
        <end position="256"/>
    </location>
</feature>
<evidence type="ECO:0000259" key="9">
    <source>
        <dbReference type="PROSITE" id="PS50928"/>
    </source>
</evidence>
<evidence type="ECO:0000256" key="6">
    <source>
        <dbReference type="ARBA" id="ARBA00022989"/>
    </source>
</evidence>
<feature type="transmembrane region" description="Helical" evidence="8">
    <location>
        <begin position="12"/>
        <end position="32"/>
    </location>
</feature>
<dbReference type="CDD" id="cd06261">
    <property type="entry name" value="TM_PBP2"/>
    <property type="match status" value="1"/>
</dbReference>
<dbReference type="Pfam" id="PF00528">
    <property type="entry name" value="BPD_transp_1"/>
    <property type="match status" value="1"/>
</dbReference>
<organism evidence="10 11">
    <name type="scientific">Daeguia caeni</name>
    <dbReference type="NCBI Taxonomy" id="439612"/>
    <lineage>
        <taxon>Bacteria</taxon>
        <taxon>Pseudomonadati</taxon>
        <taxon>Pseudomonadota</taxon>
        <taxon>Alphaproteobacteria</taxon>
        <taxon>Hyphomicrobiales</taxon>
        <taxon>Brucellaceae</taxon>
        <taxon>Daeguia</taxon>
    </lineage>
</organism>
<evidence type="ECO:0000256" key="5">
    <source>
        <dbReference type="ARBA" id="ARBA00022692"/>
    </source>
</evidence>
<keyword evidence="2 8" id="KW-0813">Transport</keyword>
<sequence>MNKKGFTFQKLGAWIAFLIGAIYFLVPLIGTFEFSLRMRRGEYSFDAYRVVFNDPNFQATFTYSAVLGLMTIVFGVLLVVPTAYWVRLRLPQLRPVMEFITLMPLVIPAIVIVFGYLRIYNSSSILPFTADPRATDLLLMFGYVTLSLPYMYRAIDTSMRTIDVRTLTEAAQSLGAGWGRILFRVIFPNVISGVMSGAFITFAIVIGEFTLASLLNRPAFGPYLQLIGANRAYEPSALAIISFGITWLAIIMMQFVSRLNKFKTTAG</sequence>
<dbReference type="PANTHER" id="PTHR43357:SF4">
    <property type="entry name" value="INNER MEMBRANE ABC TRANSPORTER PERMEASE PROTEIN YDCV"/>
    <property type="match status" value="1"/>
</dbReference>
<dbReference type="Proteomes" id="UP001596042">
    <property type="component" value="Unassembled WGS sequence"/>
</dbReference>
<evidence type="ECO:0000313" key="10">
    <source>
        <dbReference type="EMBL" id="MFC4624564.1"/>
    </source>
</evidence>
<evidence type="ECO:0000256" key="2">
    <source>
        <dbReference type="ARBA" id="ARBA00022448"/>
    </source>
</evidence>
<feature type="domain" description="ABC transmembrane type-1" evidence="9">
    <location>
        <begin position="61"/>
        <end position="256"/>
    </location>
</feature>
<dbReference type="PROSITE" id="PS50928">
    <property type="entry name" value="ABC_TM1"/>
    <property type="match status" value="1"/>
</dbReference>
<gene>
    <name evidence="10" type="ORF">ACFO1V_04895</name>
</gene>
<dbReference type="SUPFAM" id="SSF161098">
    <property type="entry name" value="MetI-like"/>
    <property type="match status" value="1"/>
</dbReference>
<dbReference type="EMBL" id="JBHSEL010000043">
    <property type="protein sequence ID" value="MFC4624564.1"/>
    <property type="molecule type" value="Genomic_DNA"/>
</dbReference>
<dbReference type="PANTHER" id="PTHR43357">
    <property type="entry name" value="INNER MEMBRANE ABC TRANSPORTER PERMEASE PROTEIN YDCV"/>
    <property type="match status" value="1"/>
</dbReference>
<dbReference type="RefSeq" id="WP_374831337.1">
    <property type="nucleotide sequence ID" value="NZ_JBHEEZ010000008.1"/>
</dbReference>
<keyword evidence="3" id="KW-1003">Cell membrane</keyword>
<feature type="transmembrane region" description="Helical" evidence="8">
    <location>
        <begin position="137"/>
        <end position="155"/>
    </location>
</feature>
<protein>
    <submittedName>
        <fullName evidence="10">ABC transporter permease</fullName>
    </submittedName>
</protein>
<evidence type="ECO:0000313" key="11">
    <source>
        <dbReference type="Proteomes" id="UP001596042"/>
    </source>
</evidence>
<keyword evidence="4" id="KW-0997">Cell inner membrane</keyword>
<reference evidence="11" key="1">
    <citation type="journal article" date="2019" name="Int. J. Syst. Evol. Microbiol.">
        <title>The Global Catalogue of Microorganisms (GCM) 10K type strain sequencing project: providing services to taxonomists for standard genome sequencing and annotation.</title>
        <authorList>
            <consortium name="The Broad Institute Genomics Platform"/>
            <consortium name="The Broad Institute Genome Sequencing Center for Infectious Disease"/>
            <person name="Wu L."/>
            <person name="Ma J."/>
        </authorList>
    </citation>
    <scope>NUCLEOTIDE SEQUENCE [LARGE SCALE GENOMIC DNA]</scope>
    <source>
        <strain evidence="11">CGMCC 1.15731</strain>
    </source>
</reference>
<dbReference type="Gene3D" id="1.10.3720.10">
    <property type="entry name" value="MetI-like"/>
    <property type="match status" value="1"/>
</dbReference>
<comment type="subcellular location">
    <subcellularLocation>
        <location evidence="1">Cell inner membrane</location>
        <topology evidence="1">Multi-pass membrane protein</topology>
    </subcellularLocation>
    <subcellularLocation>
        <location evidence="8">Cell membrane</location>
        <topology evidence="8">Multi-pass membrane protein</topology>
    </subcellularLocation>
</comment>
<keyword evidence="11" id="KW-1185">Reference proteome</keyword>
<feature type="transmembrane region" description="Helical" evidence="8">
    <location>
        <begin position="190"/>
        <end position="215"/>
    </location>
</feature>
<proteinExistence type="inferred from homology"/>
<comment type="caution">
    <text evidence="10">The sequence shown here is derived from an EMBL/GenBank/DDBJ whole genome shotgun (WGS) entry which is preliminary data.</text>
</comment>
<dbReference type="InterPro" id="IPR035906">
    <property type="entry name" value="MetI-like_sf"/>
</dbReference>
<comment type="similarity">
    <text evidence="8">Belongs to the binding-protein-dependent transport system permease family.</text>
</comment>
<evidence type="ECO:0000256" key="8">
    <source>
        <dbReference type="RuleBase" id="RU363032"/>
    </source>
</evidence>
<evidence type="ECO:0000256" key="1">
    <source>
        <dbReference type="ARBA" id="ARBA00004429"/>
    </source>
</evidence>
<keyword evidence="7 8" id="KW-0472">Membrane</keyword>
<evidence type="ECO:0000256" key="7">
    <source>
        <dbReference type="ARBA" id="ARBA00023136"/>
    </source>
</evidence>
<feature type="transmembrane region" description="Helical" evidence="8">
    <location>
        <begin position="96"/>
        <end position="117"/>
    </location>
</feature>
<name>A0ABV9H430_9HYPH</name>
<feature type="transmembrane region" description="Helical" evidence="8">
    <location>
        <begin position="61"/>
        <end position="84"/>
    </location>
</feature>
<keyword evidence="5 8" id="KW-0812">Transmembrane</keyword>
<evidence type="ECO:0000256" key="4">
    <source>
        <dbReference type="ARBA" id="ARBA00022519"/>
    </source>
</evidence>
<keyword evidence="6 8" id="KW-1133">Transmembrane helix</keyword>
<accession>A0ABV9H430</accession>
<evidence type="ECO:0000256" key="3">
    <source>
        <dbReference type="ARBA" id="ARBA00022475"/>
    </source>
</evidence>